<dbReference type="Pfam" id="PF00270">
    <property type="entry name" value="DEAD"/>
    <property type="match status" value="1"/>
</dbReference>
<dbReference type="PANTHER" id="PTHR47958">
    <property type="entry name" value="ATP-DEPENDENT RNA HELICASE DBP3"/>
    <property type="match status" value="1"/>
</dbReference>
<evidence type="ECO:0000256" key="3">
    <source>
        <dbReference type="ARBA" id="ARBA00022801"/>
    </source>
</evidence>
<evidence type="ECO:0000313" key="8">
    <source>
        <dbReference type="EMBL" id="CAF4178425.1"/>
    </source>
</evidence>
<dbReference type="AlphaFoldDB" id="A0A8S2RQC6"/>
<dbReference type="GO" id="GO:0005524">
    <property type="term" value="F:ATP binding"/>
    <property type="evidence" value="ECO:0007669"/>
    <property type="project" value="UniProtKB-KW"/>
</dbReference>
<evidence type="ECO:0000256" key="2">
    <source>
        <dbReference type="ARBA" id="ARBA00022741"/>
    </source>
</evidence>
<evidence type="ECO:0000256" key="4">
    <source>
        <dbReference type="ARBA" id="ARBA00022806"/>
    </source>
</evidence>
<feature type="short sequence motif" description="Q motif" evidence="6">
    <location>
        <begin position="36"/>
        <end position="64"/>
    </location>
</feature>
<evidence type="ECO:0000256" key="1">
    <source>
        <dbReference type="ARBA" id="ARBA00012552"/>
    </source>
</evidence>
<keyword evidence="3" id="KW-0378">Hydrolase</keyword>
<dbReference type="GO" id="GO:0003676">
    <property type="term" value="F:nucleic acid binding"/>
    <property type="evidence" value="ECO:0007669"/>
    <property type="project" value="InterPro"/>
</dbReference>
<dbReference type="GO" id="GO:0003724">
    <property type="term" value="F:RNA helicase activity"/>
    <property type="evidence" value="ECO:0007669"/>
    <property type="project" value="UniProtKB-EC"/>
</dbReference>
<dbReference type="Proteomes" id="UP000681720">
    <property type="component" value="Unassembled WGS sequence"/>
</dbReference>
<feature type="domain" description="DEAD-box RNA helicase Q" evidence="7">
    <location>
        <begin position="36"/>
        <end position="64"/>
    </location>
</feature>
<evidence type="ECO:0000313" key="9">
    <source>
        <dbReference type="Proteomes" id="UP000681720"/>
    </source>
</evidence>
<evidence type="ECO:0000256" key="6">
    <source>
        <dbReference type="PROSITE-ProRule" id="PRU00552"/>
    </source>
</evidence>
<sequence length="110" mass="12383">TEDGIFGEAVTRGENFGKYHVAHVQCTPPGKLKSIELYEEANFDRQILSNIRRAHFEEPTAIQRYTIPCIRQQDDIMACAQTGSGKTVRFLIQFSFVFVTHITVLGGFSS</sequence>
<evidence type="ECO:0000259" key="7">
    <source>
        <dbReference type="PROSITE" id="PS51195"/>
    </source>
</evidence>
<dbReference type="InterPro" id="IPR014014">
    <property type="entry name" value="RNA_helicase_DEAD_Q_motif"/>
</dbReference>
<dbReference type="InterPro" id="IPR027417">
    <property type="entry name" value="P-loop_NTPase"/>
</dbReference>
<dbReference type="EMBL" id="CAJOBJ010014809">
    <property type="protein sequence ID" value="CAF4178425.1"/>
    <property type="molecule type" value="Genomic_DNA"/>
</dbReference>
<organism evidence="8 9">
    <name type="scientific">Rotaria magnacalcarata</name>
    <dbReference type="NCBI Taxonomy" id="392030"/>
    <lineage>
        <taxon>Eukaryota</taxon>
        <taxon>Metazoa</taxon>
        <taxon>Spiralia</taxon>
        <taxon>Gnathifera</taxon>
        <taxon>Rotifera</taxon>
        <taxon>Eurotatoria</taxon>
        <taxon>Bdelloidea</taxon>
        <taxon>Philodinida</taxon>
        <taxon>Philodinidae</taxon>
        <taxon>Rotaria</taxon>
    </lineage>
</organism>
<accession>A0A8S2RQC6</accession>
<keyword evidence="5" id="KW-0067">ATP-binding</keyword>
<protein>
    <recommendedName>
        <fullName evidence="1">RNA helicase</fullName>
        <ecNumber evidence="1">3.6.4.13</ecNumber>
    </recommendedName>
</protein>
<dbReference type="PROSITE" id="PS51195">
    <property type="entry name" value="Q_MOTIF"/>
    <property type="match status" value="1"/>
</dbReference>
<evidence type="ECO:0000256" key="5">
    <source>
        <dbReference type="ARBA" id="ARBA00022840"/>
    </source>
</evidence>
<comment type="caution">
    <text evidence="8">The sequence shown here is derived from an EMBL/GenBank/DDBJ whole genome shotgun (WGS) entry which is preliminary data.</text>
</comment>
<dbReference type="Gene3D" id="3.40.50.300">
    <property type="entry name" value="P-loop containing nucleotide triphosphate hydrolases"/>
    <property type="match status" value="1"/>
</dbReference>
<dbReference type="InterPro" id="IPR011545">
    <property type="entry name" value="DEAD/DEAH_box_helicase_dom"/>
</dbReference>
<dbReference type="SUPFAM" id="SSF52540">
    <property type="entry name" value="P-loop containing nucleoside triphosphate hydrolases"/>
    <property type="match status" value="1"/>
</dbReference>
<feature type="non-terminal residue" evidence="8">
    <location>
        <position position="1"/>
    </location>
</feature>
<keyword evidence="4" id="KW-0347">Helicase</keyword>
<keyword evidence="2" id="KW-0547">Nucleotide-binding</keyword>
<reference evidence="8" key="1">
    <citation type="submission" date="2021-02" db="EMBL/GenBank/DDBJ databases">
        <authorList>
            <person name="Nowell W R."/>
        </authorList>
    </citation>
    <scope>NUCLEOTIDE SEQUENCE</scope>
</reference>
<dbReference type="EC" id="3.6.4.13" evidence="1"/>
<dbReference type="GO" id="GO:0016787">
    <property type="term" value="F:hydrolase activity"/>
    <property type="evidence" value="ECO:0007669"/>
    <property type="project" value="UniProtKB-KW"/>
</dbReference>
<feature type="non-terminal residue" evidence="8">
    <location>
        <position position="110"/>
    </location>
</feature>
<proteinExistence type="predicted"/>
<gene>
    <name evidence="8" type="ORF">GIL414_LOCUS20681</name>
</gene>
<name>A0A8S2RQC6_9BILA</name>